<sequence length="336" mass="35785">MKDILLGVDPREQSVPALVWAADEAVRRGLVLRLVVAVPPAHDGLRYDALARQSALGIRAESAIANAEDLVRYLHDGLRIATERVNGVPATVLRDMAQHAALVVVGSRRLSRPAEMFSESSVVAPLTARADCPVVVVRAPEHTAVYPPTVVVGVDGSESSQAAVAFAVEEASLREARLRAVWVWPRSVLAHDDGEEGLAERRRLLAESVAGWTERYPDVAISEEVLRGHPVEQLALASQESLSLVVGRRGRGGYSGMRLGSTVHGLLHRAPCPVITVPLPQGERRTGDPAWSDRSRSGTADRPVPAAPLGTGPRPPPRGTVGRADAPGPSEGSAER</sequence>
<evidence type="ECO:0000256" key="1">
    <source>
        <dbReference type="ARBA" id="ARBA00008791"/>
    </source>
</evidence>
<comment type="similarity">
    <text evidence="1">Belongs to the universal stress protein A family.</text>
</comment>
<evidence type="ECO:0000259" key="3">
    <source>
        <dbReference type="Pfam" id="PF00582"/>
    </source>
</evidence>
<dbReference type="Gene3D" id="3.40.50.620">
    <property type="entry name" value="HUPs"/>
    <property type="match status" value="2"/>
</dbReference>
<organism evidence="4 5">
    <name type="scientific">Streptomyces gardneri</name>
    <dbReference type="NCBI Taxonomy" id="66892"/>
    <lineage>
        <taxon>Bacteria</taxon>
        <taxon>Bacillati</taxon>
        <taxon>Actinomycetota</taxon>
        <taxon>Actinomycetes</taxon>
        <taxon>Kitasatosporales</taxon>
        <taxon>Streptomycetaceae</taxon>
        <taxon>Streptomyces</taxon>
    </lineage>
</organism>
<name>A0A4Y3REF5_9ACTN</name>
<dbReference type="AlphaFoldDB" id="A0A4Y3REF5"/>
<dbReference type="Pfam" id="PF00582">
    <property type="entry name" value="Usp"/>
    <property type="match status" value="2"/>
</dbReference>
<dbReference type="InterPro" id="IPR006016">
    <property type="entry name" value="UspA"/>
</dbReference>
<feature type="domain" description="UspA" evidence="3">
    <location>
        <begin position="149"/>
        <end position="278"/>
    </location>
</feature>
<dbReference type="SUPFAM" id="SSF52402">
    <property type="entry name" value="Adenine nucleotide alpha hydrolases-like"/>
    <property type="match status" value="2"/>
</dbReference>
<feature type="region of interest" description="Disordered" evidence="2">
    <location>
        <begin position="276"/>
        <end position="336"/>
    </location>
</feature>
<dbReference type="OrthoDB" id="3404132at2"/>
<dbReference type="InterPro" id="IPR006015">
    <property type="entry name" value="Universal_stress_UspA"/>
</dbReference>
<dbReference type="PANTHER" id="PTHR46268:SF6">
    <property type="entry name" value="UNIVERSAL STRESS PROTEIN UP12"/>
    <property type="match status" value="1"/>
</dbReference>
<comment type="caution">
    <text evidence="4">The sequence shown here is derived from an EMBL/GenBank/DDBJ whole genome shotgun (WGS) entry which is preliminary data.</text>
</comment>
<dbReference type="RefSeq" id="WP_141293419.1">
    <property type="nucleotide sequence ID" value="NZ_BJMN01000005.1"/>
</dbReference>
<gene>
    <name evidence="4" type="ORF">SGA01_08830</name>
</gene>
<dbReference type="InterPro" id="IPR014729">
    <property type="entry name" value="Rossmann-like_a/b/a_fold"/>
</dbReference>
<accession>A0A4Y3REF5</accession>
<reference evidence="4 5" key="1">
    <citation type="submission" date="2019-06" db="EMBL/GenBank/DDBJ databases">
        <title>Whole genome shotgun sequence of Streptomyces gardneri NBRC 12865.</title>
        <authorList>
            <person name="Hosoyama A."/>
            <person name="Uohara A."/>
            <person name="Ohji S."/>
            <person name="Ichikawa N."/>
        </authorList>
    </citation>
    <scope>NUCLEOTIDE SEQUENCE [LARGE SCALE GENOMIC DNA]</scope>
    <source>
        <strain evidence="4 5">NBRC 12865</strain>
    </source>
</reference>
<dbReference type="PRINTS" id="PR01438">
    <property type="entry name" value="UNVRSLSTRESS"/>
</dbReference>
<evidence type="ECO:0000313" key="5">
    <source>
        <dbReference type="Proteomes" id="UP000315226"/>
    </source>
</evidence>
<dbReference type="PANTHER" id="PTHR46268">
    <property type="entry name" value="STRESS RESPONSE PROTEIN NHAX"/>
    <property type="match status" value="1"/>
</dbReference>
<dbReference type="Proteomes" id="UP000315226">
    <property type="component" value="Unassembled WGS sequence"/>
</dbReference>
<feature type="compositionally biased region" description="Basic and acidic residues" evidence="2">
    <location>
        <begin position="282"/>
        <end position="296"/>
    </location>
</feature>
<evidence type="ECO:0000313" key="4">
    <source>
        <dbReference type="EMBL" id="GEB55278.1"/>
    </source>
</evidence>
<evidence type="ECO:0000256" key="2">
    <source>
        <dbReference type="SAM" id="MobiDB-lite"/>
    </source>
</evidence>
<proteinExistence type="inferred from homology"/>
<protein>
    <recommendedName>
        <fullName evidence="3">UspA domain-containing protein</fullName>
    </recommendedName>
</protein>
<dbReference type="EMBL" id="BJMN01000005">
    <property type="protein sequence ID" value="GEB55278.1"/>
    <property type="molecule type" value="Genomic_DNA"/>
</dbReference>
<keyword evidence="5" id="KW-1185">Reference proteome</keyword>
<feature type="domain" description="UspA" evidence="3">
    <location>
        <begin position="1"/>
        <end position="138"/>
    </location>
</feature>